<evidence type="ECO:0000259" key="3">
    <source>
        <dbReference type="Pfam" id="PF10502"/>
    </source>
</evidence>
<feature type="signal peptide" evidence="2">
    <location>
        <begin position="1"/>
        <end position="20"/>
    </location>
</feature>
<evidence type="ECO:0000313" key="5">
    <source>
        <dbReference type="Proteomes" id="UP000037029"/>
    </source>
</evidence>
<evidence type="ECO:0000256" key="1">
    <source>
        <dbReference type="SAM" id="MobiDB-lite"/>
    </source>
</evidence>
<dbReference type="Proteomes" id="UP000037029">
    <property type="component" value="Chromosome"/>
</dbReference>
<dbReference type="RefSeq" id="WP_017502712.1">
    <property type="nucleotide sequence ID" value="NZ_CP020925.1"/>
</dbReference>
<dbReference type="GO" id="GO:0006465">
    <property type="term" value="P:signal peptide processing"/>
    <property type="evidence" value="ECO:0007669"/>
    <property type="project" value="InterPro"/>
</dbReference>
<dbReference type="GO" id="GO:0004252">
    <property type="term" value="F:serine-type endopeptidase activity"/>
    <property type="evidence" value="ECO:0007669"/>
    <property type="project" value="InterPro"/>
</dbReference>
<dbReference type="EMBL" id="CP020925">
    <property type="protein sequence ID" value="ATP19082.1"/>
    <property type="molecule type" value="Genomic_DNA"/>
</dbReference>
<dbReference type="InterPro" id="IPR036286">
    <property type="entry name" value="LexA/Signal_pep-like_sf"/>
</dbReference>
<evidence type="ECO:0000313" key="4">
    <source>
        <dbReference type="EMBL" id="ATP19082.1"/>
    </source>
</evidence>
<reference evidence="4 5" key="1">
    <citation type="submission" date="2017-04" db="EMBL/GenBank/DDBJ databases">
        <title>Characterization, genome and methylation analysis of a phthalic acid esters degrading strain Sphingobium yanoikuyae SHJ.</title>
        <authorList>
            <person name="Feng L."/>
        </authorList>
    </citation>
    <scope>NUCLEOTIDE SEQUENCE [LARGE SCALE GENOMIC DNA]</scope>
    <source>
        <strain evidence="4 5">SHJ</strain>
    </source>
</reference>
<proteinExistence type="predicted"/>
<accession>A0A0J9CZI9</accession>
<feature type="chain" id="PRO_5030009418" evidence="2">
    <location>
        <begin position="21"/>
        <end position="192"/>
    </location>
</feature>
<feature type="domain" description="Peptidase S26" evidence="3">
    <location>
        <begin position="10"/>
        <end position="166"/>
    </location>
</feature>
<dbReference type="AlphaFoldDB" id="A0A0J9CZI9"/>
<name>A0A0J9CZI9_SPHYA</name>
<protein>
    <submittedName>
        <fullName evidence="4">Conjugal transfer protein</fullName>
    </submittedName>
</protein>
<feature type="region of interest" description="Disordered" evidence="1">
    <location>
        <begin position="172"/>
        <end position="192"/>
    </location>
</feature>
<dbReference type="SUPFAM" id="SSF51306">
    <property type="entry name" value="LexA/Signal peptidase"/>
    <property type="match status" value="1"/>
</dbReference>
<dbReference type="Gene3D" id="2.10.109.10">
    <property type="entry name" value="Umud Fragment, subunit A"/>
    <property type="match status" value="1"/>
</dbReference>
<evidence type="ECO:0000256" key="2">
    <source>
        <dbReference type="SAM" id="SignalP"/>
    </source>
</evidence>
<dbReference type="InterPro" id="IPR019533">
    <property type="entry name" value="Peptidase_S26"/>
</dbReference>
<keyword evidence="2" id="KW-0732">Signal</keyword>
<dbReference type="Pfam" id="PF10502">
    <property type="entry name" value="Peptidase_S26"/>
    <property type="match status" value="1"/>
</dbReference>
<gene>
    <name evidence="4" type="ORF">BV87_12135</name>
</gene>
<organism evidence="4 5">
    <name type="scientific">Sphingobium yanoikuyae</name>
    <name type="common">Sphingomonas yanoikuyae</name>
    <dbReference type="NCBI Taxonomy" id="13690"/>
    <lineage>
        <taxon>Bacteria</taxon>
        <taxon>Pseudomonadati</taxon>
        <taxon>Pseudomonadota</taxon>
        <taxon>Alphaproteobacteria</taxon>
        <taxon>Sphingomonadales</taxon>
        <taxon>Sphingomonadaceae</taxon>
        <taxon>Sphingobium</taxon>
    </lineage>
</organism>
<dbReference type="GeneID" id="69696339"/>
<sequence>MTRRRYVMATAIAASAFAAAFVAIAVANPLPRAIWNASASAPIGLYRIHPDRDPAIGALVAVAPPERLAHWLSTRGYLPEGVPLLKHVAAKAGQRTCRIGDAVSVDGRRVAIARARDGQGRPLPVWQGCRTLRSGELLLLNPAHPDSLDGRYFGPLPASAVIGRATPLYLRAPSPSPSTPEAKEIGHANQYL</sequence>